<dbReference type="OrthoDB" id="5778665at2759"/>
<dbReference type="SUPFAM" id="SSF55729">
    <property type="entry name" value="Acyl-CoA N-acyltransferases (Nat)"/>
    <property type="match status" value="1"/>
</dbReference>
<evidence type="ECO:0000259" key="2">
    <source>
        <dbReference type="Pfam" id="PF08445"/>
    </source>
</evidence>
<keyword evidence="1" id="KW-0808">Transferase</keyword>
<feature type="domain" description="GCN5-related N-acetyltransferase Rv2170-like" evidence="2">
    <location>
        <begin position="137"/>
        <end position="184"/>
    </location>
</feature>
<name>A0A3P8B254_HELPZ</name>
<evidence type="ECO:0000313" key="5">
    <source>
        <dbReference type="WBParaSite" id="HPBE_0000605101-mRNA-1"/>
    </source>
</evidence>
<keyword evidence="1" id="KW-0012">Acyltransferase</keyword>
<proteinExistence type="inferred from homology"/>
<gene>
    <name evidence="3" type="ORF">HPBE_LOCUS6052</name>
</gene>
<dbReference type="Pfam" id="PF08445">
    <property type="entry name" value="FR47"/>
    <property type="match status" value="1"/>
</dbReference>
<sequence length="218" mass="24534">MTYEGDFDAKCFADALAHLVEAARPFDTPPLCVGEQILISEVARYVEAHVPGIKGLQNPTHMFYMSEAQERMVENLQLRSLPDGYDLGSSNPTDAKVITSYWKHAKEGDEEETRAKVTCFPSSCIRFNGEPVAFEMVSQAGQLTHLYVLEEHRGKGLGLIVELDLSQKMIRAGMRVLKCVELFNASLIDATLRLPYWTRVHLDDGSPLVNVFYELEHK</sequence>
<dbReference type="EMBL" id="UZAH01025587">
    <property type="protein sequence ID" value="VDO66755.1"/>
    <property type="molecule type" value="Genomic_DNA"/>
</dbReference>
<dbReference type="EC" id="2.3.1.-" evidence="1"/>
<dbReference type="GO" id="GO:0047961">
    <property type="term" value="F:glycine N-acyltransferase activity"/>
    <property type="evidence" value="ECO:0007669"/>
    <property type="project" value="InterPro"/>
</dbReference>
<evidence type="ECO:0000256" key="1">
    <source>
        <dbReference type="RuleBase" id="RU368002"/>
    </source>
</evidence>
<protein>
    <recommendedName>
        <fullName evidence="1">Glycine N-acyltransferase-like protein</fullName>
        <ecNumber evidence="1">2.3.1.-</ecNumber>
    </recommendedName>
</protein>
<dbReference type="GO" id="GO:0005739">
    <property type="term" value="C:mitochondrion"/>
    <property type="evidence" value="ECO:0007669"/>
    <property type="project" value="InterPro"/>
</dbReference>
<evidence type="ECO:0000313" key="3">
    <source>
        <dbReference type="EMBL" id="VDO66755.1"/>
    </source>
</evidence>
<reference evidence="5" key="2">
    <citation type="submission" date="2019-09" db="UniProtKB">
        <authorList>
            <consortium name="WormBaseParasite"/>
        </authorList>
    </citation>
    <scope>IDENTIFICATION</scope>
</reference>
<dbReference type="Proteomes" id="UP000050761">
    <property type="component" value="Unassembled WGS sequence"/>
</dbReference>
<comment type="similarity">
    <text evidence="1">Belongs to the glycine N-acyltransferase family.</text>
</comment>
<dbReference type="CDD" id="cd04301">
    <property type="entry name" value="NAT_SF"/>
    <property type="match status" value="1"/>
</dbReference>
<dbReference type="InterPro" id="IPR013653">
    <property type="entry name" value="GCN5-like_dom"/>
</dbReference>
<dbReference type="Gene3D" id="3.40.630.30">
    <property type="match status" value="1"/>
</dbReference>
<dbReference type="InterPro" id="IPR016181">
    <property type="entry name" value="Acyl_CoA_acyltransferase"/>
</dbReference>
<dbReference type="AlphaFoldDB" id="A0A3P8B254"/>
<organism evidence="3">
    <name type="scientific">Heligmosomoides polygyrus</name>
    <name type="common">Parasitic roundworm</name>
    <dbReference type="NCBI Taxonomy" id="6339"/>
    <lineage>
        <taxon>Eukaryota</taxon>
        <taxon>Metazoa</taxon>
        <taxon>Ecdysozoa</taxon>
        <taxon>Nematoda</taxon>
        <taxon>Chromadorea</taxon>
        <taxon>Rhabditida</taxon>
        <taxon>Rhabditina</taxon>
        <taxon>Rhabditomorpha</taxon>
        <taxon>Strongyloidea</taxon>
        <taxon>Heligmosomidae</taxon>
        <taxon>Heligmosomoides</taxon>
    </lineage>
</organism>
<dbReference type="PANTHER" id="PTHR15298:SF1">
    <property type="entry name" value="GLYCINE N-ACYLTRANSFERASE-LIKE PROTEIN"/>
    <property type="match status" value="1"/>
</dbReference>
<accession>A0A3P8B254</accession>
<dbReference type="WBParaSite" id="HPBE_0000605101-mRNA-1">
    <property type="protein sequence ID" value="HPBE_0000605101-mRNA-1"/>
    <property type="gene ID" value="HPBE_0000605101"/>
</dbReference>
<dbReference type="PANTHER" id="PTHR15298">
    <property type="entry name" value="L-COA N-ACYLTRANSFERASE-RELATED"/>
    <property type="match status" value="1"/>
</dbReference>
<reference evidence="3 4" key="1">
    <citation type="submission" date="2018-11" db="EMBL/GenBank/DDBJ databases">
        <authorList>
            <consortium name="Pathogen Informatics"/>
        </authorList>
    </citation>
    <scope>NUCLEOTIDE SEQUENCE [LARGE SCALE GENOMIC DNA]</scope>
</reference>
<evidence type="ECO:0000313" key="4">
    <source>
        <dbReference type="Proteomes" id="UP000050761"/>
    </source>
</evidence>
<dbReference type="InterPro" id="IPR010313">
    <property type="entry name" value="Glycine_N-acyltransferase"/>
</dbReference>
<keyword evidence="4" id="KW-1185">Reference proteome</keyword>